<dbReference type="Proteomes" id="UP000272942">
    <property type="component" value="Unassembled WGS sequence"/>
</dbReference>
<sequence length="317" mass="35304">MGNDFHRWARASQNFIELVPRSDRRIVLLSLIEAEANDIVRDEGVLDAPISPETFQRLQDCLTDRLHAAEFVHQFQIRIQLPGERVASFVRALCRLAVEAFLDTDLIDRDAKGLTQILVGTRGPPVRRRFLLNPPPTVTTALDTAMRLEQVEAVLSRDQLPEAPTIAPVSSHRPQRPFRPRYNQGRPWYPSRQPPSTSRTSPRDCYYCQRFGTDAQAYGHNRSSEFTISLCVCHTSLLSSVPVIDISAWDAPTTALLDTGAACSLIRKDVPAQAPRRQSPHLRLIAANGTPMLIRGQTTVTSCHGGTEDPSPDDHCG</sequence>
<dbReference type="SUPFAM" id="SSF50630">
    <property type="entry name" value="Acid proteases"/>
    <property type="match status" value="1"/>
</dbReference>
<dbReference type="WBParaSite" id="ECPE_0001847401-mRNA-1">
    <property type="protein sequence ID" value="ECPE_0001847401-mRNA-1"/>
    <property type="gene ID" value="ECPE_0001847401"/>
</dbReference>
<protein>
    <submittedName>
        <fullName evidence="4">Peptidase A2 domain-containing protein</fullName>
    </submittedName>
</protein>
<evidence type="ECO:0000256" key="1">
    <source>
        <dbReference type="SAM" id="MobiDB-lite"/>
    </source>
</evidence>
<proteinExistence type="predicted"/>
<evidence type="ECO:0000313" key="2">
    <source>
        <dbReference type="EMBL" id="VDP96334.1"/>
    </source>
</evidence>
<reference evidence="4" key="1">
    <citation type="submission" date="2016-06" db="UniProtKB">
        <authorList>
            <consortium name="WormBaseParasite"/>
        </authorList>
    </citation>
    <scope>IDENTIFICATION</scope>
</reference>
<dbReference type="PROSITE" id="PS00141">
    <property type="entry name" value="ASP_PROTEASE"/>
    <property type="match status" value="1"/>
</dbReference>
<name>A0A183BGT9_9TREM</name>
<evidence type="ECO:0000313" key="4">
    <source>
        <dbReference type="WBParaSite" id="ECPE_0001847401-mRNA-1"/>
    </source>
</evidence>
<feature type="region of interest" description="Disordered" evidence="1">
    <location>
        <begin position="163"/>
        <end position="203"/>
    </location>
</feature>
<organism evidence="4">
    <name type="scientific">Echinostoma caproni</name>
    <dbReference type="NCBI Taxonomy" id="27848"/>
    <lineage>
        <taxon>Eukaryota</taxon>
        <taxon>Metazoa</taxon>
        <taxon>Spiralia</taxon>
        <taxon>Lophotrochozoa</taxon>
        <taxon>Platyhelminthes</taxon>
        <taxon>Trematoda</taxon>
        <taxon>Digenea</taxon>
        <taxon>Plagiorchiida</taxon>
        <taxon>Echinostomata</taxon>
        <taxon>Echinostomatoidea</taxon>
        <taxon>Echinostomatidae</taxon>
        <taxon>Echinostoma</taxon>
    </lineage>
</organism>
<dbReference type="OrthoDB" id="6280013at2759"/>
<dbReference type="GO" id="GO:0004190">
    <property type="term" value="F:aspartic-type endopeptidase activity"/>
    <property type="evidence" value="ECO:0007669"/>
    <property type="project" value="InterPro"/>
</dbReference>
<feature type="compositionally biased region" description="Low complexity" evidence="1">
    <location>
        <begin position="190"/>
        <end position="200"/>
    </location>
</feature>
<dbReference type="AlphaFoldDB" id="A0A183BGT9"/>
<dbReference type="InterPro" id="IPR001969">
    <property type="entry name" value="Aspartic_peptidase_AS"/>
</dbReference>
<reference evidence="2 3" key="2">
    <citation type="submission" date="2018-11" db="EMBL/GenBank/DDBJ databases">
        <authorList>
            <consortium name="Pathogen Informatics"/>
        </authorList>
    </citation>
    <scope>NUCLEOTIDE SEQUENCE [LARGE SCALE GENOMIC DNA]</scope>
    <source>
        <strain evidence="2 3">Egypt</strain>
    </source>
</reference>
<keyword evidence="3" id="KW-1185">Reference proteome</keyword>
<evidence type="ECO:0000313" key="3">
    <source>
        <dbReference type="Proteomes" id="UP000272942"/>
    </source>
</evidence>
<accession>A0A183BGT9</accession>
<dbReference type="EMBL" id="UZAN01078542">
    <property type="protein sequence ID" value="VDP96334.1"/>
    <property type="molecule type" value="Genomic_DNA"/>
</dbReference>
<dbReference type="InterPro" id="IPR021109">
    <property type="entry name" value="Peptidase_aspartic_dom_sf"/>
</dbReference>
<gene>
    <name evidence="2" type="ORF">ECPE_LOCUS18423</name>
</gene>
<dbReference type="GO" id="GO:0006508">
    <property type="term" value="P:proteolysis"/>
    <property type="evidence" value="ECO:0007669"/>
    <property type="project" value="InterPro"/>
</dbReference>